<evidence type="ECO:0000313" key="2">
    <source>
        <dbReference type="Proteomes" id="UP000481153"/>
    </source>
</evidence>
<organism evidence="1 2">
    <name type="scientific">Aphanomyces euteiches</name>
    <dbReference type="NCBI Taxonomy" id="100861"/>
    <lineage>
        <taxon>Eukaryota</taxon>
        <taxon>Sar</taxon>
        <taxon>Stramenopiles</taxon>
        <taxon>Oomycota</taxon>
        <taxon>Saprolegniomycetes</taxon>
        <taxon>Saprolegniales</taxon>
        <taxon>Verrucalvaceae</taxon>
        <taxon>Aphanomyces</taxon>
    </lineage>
</organism>
<name>A0A6G0WUR2_9STRA</name>
<accession>A0A6G0WUR2</accession>
<protein>
    <submittedName>
        <fullName evidence="1">Uncharacterized protein</fullName>
    </submittedName>
</protein>
<gene>
    <name evidence="1" type="ORF">Ae201684_011465</name>
</gene>
<dbReference type="Proteomes" id="UP000481153">
    <property type="component" value="Unassembled WGS sequence"/>
</dbReference>
<sequence length="123" mass="13711">MLAVDPNAVDLAALSRAKHVFHGVLRSMDEGWAGWELPSRPTPGGFTSRANARQWRSHVACIRVIPATGWTPRQNPRWSFLAAHPNHSCNGLEESGVFTVLIVVLNRTFESNLQARQRQEGDQ</sequence>
<reference evidence="1 2" key="1">
    <citation type="submission" date="2019-07" db="EMBL/GenBank/DDBJ databases">
        <title>Genomics analysis of Aphanomyces spp. identifies a new class of oomycete effector associated with host adaptation.</title>
        <authorList>
            <person name="Gaulin E."/>
        </authorList>
    </citation>
    <scope>NUCLEOTIDE SEQUENCE [LARGE SCALE GENOMIC DNA]</scope>
    <source>
        <strain evidence="1 2">ATCC 201684</strain>
    </source>
</reference>
<comment type="caution">
    <text evidence="1">The sequence shown here is derived from an EMBL/GenBank/DDBJ whole genome shotgun (WGS) entry which is preliminary data.</text>
</comment>
<dbReference type="AlphaFoldDB" id="A0A6G0WUR2"/>
<keyword evidence="2" id="KW-1185">Reference proteome</keyword>
<dbReference type="EMBL" id="VJMJ01000146">
    <property type="protein sequence ID" value="KAF0731202.1"/>
    <property type="molecule type" value="Genomic_DNA"/>
</dbReference>
<proteinExistence type="predicted"/>
<evidence type="ECO:0000313" key="1">
    <source>
        <dbReference type="EMBL" id="KAF0731202.1"/>
    </source>
</evidence>